<accession>A0AAR5NWM6</accession>
<dbReference type="PRINTS" id="PR00838">
    <property type="entry name" value="V5ALLERGEN"/>
</dbReference>
<feature type="signal peptide" evidence="3">
    <location>
        <begin position="1"/>
        <end position="21"/>
    </location>
</feature>
<dbReference type="SMART" id="SM00198">
    <property type="entry name" value="SCP"/>
    <property type="match status" value="1"/>
</dbReference>
<dbReference type="SUPFAM" id="SSF55797">
    <property type="entry name" value="PR-1-like"/>
    <property type="match status" value="1"/>
</dbReference>
<reference evidence="5" key="2">
    <citation type="submission" date="2024-08" db="UniProtKB">
        <authorList>
            <consortium name="EnsemblMetazoa"/>
        </authorList>
    </citation>
    <scope>IDENTIFICATION</scope>
</reference>
<keyword evidence="6" id="KW-1185">Reference proteome</keyword>
<dbReference type="PRINTS" id="PR00837">
    <property type="entry name" value="V5TPXLIKE"/>
</dbReference>
<sequence length="429" mass="48397">MQYSVKRFILLSIFLFDVIIATDYCKICKKGTHTLCRYKEGPSDGCTEYKKPEFTTSVKKYIIDVHNDIRNHIASGQEIRGPLGRQPAAANMNSLVKSQWHHELAEIAQRWADQCVAVEDKNQHDECRKTEQYEVGQNVLTALTATPDVPEIAILILNWYKQVENVLPSDVETFSGIQRGKYLIGQYTQLVWADTRFVGCGMATFRNRNTSSDWKSKYLHRLVCNYGPRGNMIGSPVYKRGIPCSKCPYGRCDSVRTNLCSGLEQPNNYGKFGPGRLAPSVNPTHRVDTPISLFNTLSLQYIFANNLTQVINGILQKIDVSLGPKQNSIDSSATKIQNINELLSVLASIIPDLNLSEAGNEEHSAYSNRIPLESINRPFLRSAFKKTSNILYQPETFISKQTYELENGQIIVEDCKNHIGDCQFEGIKK</sequence>
<dbReference type="GO" id="GO:0005576">
    <property type="term" value="C:extracellular region"/>
    <property type="evidence" value="ECO:0007669"/>
    <property type="project" value="UniProtKB-SubCell"/>
</dbReference>
<dbReference type="Gene3D" id="3.40.33.10">
    <property type="entry name" value="CAP"/>
    <property type="match status" value="1"/>
</dbReference>
<protein>
    <recommendedName>
        <fullName evidence="4">SCP domain-containing protein</fullName>
    </recommendedName>
</protein>
<dbReference type="Proteomes" id="UP000019118">
    <property type="component" value="Unassembled WGS sequence"/>
</dbReference>
<dbReference type="AlphaFoldDB" id="A0AAR5NWM6"/>
<evidence type="ECO:0000313" key="5">
    <source>
        <dbReference type="EnsemblMetazoa" id="XP_019753364.1"/>
    </source>
</evidence>
<dbReference type="CDD" id="cd05380">
    <property type="entry name" value="CAP_euk"/>
    <property type="match status" value="1"/>
</dbReference>
<reference evidence="6" key="1">
    <citation type="journal article" date="2013" name="Genome Biol.">
        <title>Draft genome of the mountain pine beetle, Dendroctonus ponderosae Hopkins, a major forest pest.</title>
        <authorList>
            <person name="Keeling C.I."/>
            <person name="Yuen M.M."/>
            <person name="Liao N.Y."/>
            <person name="Docking T.R."/>
            <person name="Chan S.K."/>
            <person name="Taylor G.A."/>
            <person name="Palmquist D.L."/>
            <person name="Jackman S.D."/>
            <person name="Nguyen A."/>
            <person name="Li M."/>
            <person name="Henderson H."/>
            <person name="Janes J.K."/>
            <person name="Zhao Y."/>
            <person name="Pandoh P."/>
            <person name="Moore R."/>
            <person name="Sperling F.A."/>
            <person name="Huber D.P."/>
            <person name="Birol I."/>
            <person name="Jones S.J."/>
            <person name="Bohlmann J."/>
        </authorList>
    </citation>
    <scope>NUCLEOTIDE SEQUENCE</scope>
</reference>
<evidence type="ECO:0000256" key="1">
    <source>
        <dbReference type="ARBA" id="ARBA00004613"/>
    </source>
</evidence>
<dbReference type="InterPro" id="IPR002413">
    <property type="entry name" value="V5_allergen-like"/>
</dbReference>
<evidence type="ECO:0000256" key="2">
    <source>
        <dbReference type="ARBA" id="ARBA00022525"/>
    </source>
</evidence>
<proteinExistence type="predicted"/>
<dbReference type="PANTHER" id="PTHR10334">
    <property type="entry name" value="CYSTEINE-RICH SECRETORY PROTEIN-RELATED"/>
    <property type="match status" value="1"/>
</dbReference>
<comment type="subcellular location">
    <subcellularLocation>
        <location evidence="1">Secreted</location>
    </subcellularLocation>
</comment>
<evidence type="ECO:0000259" key="4">
    <source>
        <dbReference type="SMART" id="SM00198"/>
    </source>
</evidence>
<name>A0AAR5NWM6_DENPD</name>
<dbReference type="InterPro" id="IPR001283">
    <property type="entry name" value="CRISP-related"/>
</dbReference>
<dbReference type="Pfam" id="PF00188">
    <property type="entry name" value="CAP"/>
    <property type="match status" value="1"/>
</dbReference>
<evidence type="ECO:0000313" key="6">
    <source>
        <dbReference type="Proteomes" id="UP000019118"/>
    </source>
</evidence>
<dbReference type="InterPro" id="IPR035940">
    <property type="entry name" value="CAP_sf"/>
</dbReference>
<evidence type="ECO:0000256" key="3">
    <source>
        <dbReference type="SAM" id="SignalP"/>
    </source>
</evidence>
<dbReference type="InterPro" id="IPR014044">
    <property type="entry name" value="CAP_dom"/>
</dbReference>
<feature type="domain" description="SCP" evidence="4">
    <location>
        <begin position="57"/>
        <end position="234"/>
    </location>
</feature>
<keyword evidence="2" id="KW-0964">Secreted</keyword>
<dbReference type="EnsemblMetazoa" id="XM_019897805.1">
    <property type="protein sequence ID" value="XP_019753364.1"/>
    <property type="gene ID" value="LOC109532760"/>
</dbReference>
<feature type="chain" id="PRO_5043725635" description="SCP domain-containing protein" evidence="3">
    <location>
        <begin position="22"/>
        <end position="429"/>
    </location>
</feature>
<organism evidence="5 6">
    <name type="scientific">Dendroctonus ponderosae</name>
    <name type="common">Mountain pine beetle</name>
    <dbReference type="NCBI Taxonomy" id="77166"/>
    <lineage>
        <taxon>Eukaryota</taxon>
        <taxon>Metazoa</taxon>
        <taxon>Ecdysozoa</taxon>
        <taxon>Arthropoda</taxon>
        <taxon>Hexapoda</taxon>
        <taxon>Insecta</taxon>
        <taxon>Pterygota</taxon>
        <taxon>Neoptera</taxon>
        <taxon>Endopterygota</taxon>
        <taxon>Coleoptera</taxon>
        <taxon>Polyphaga</taxon>
        <taxon>Cucujiformia</taxon>
        <taxon>Curculionidae</taxon>
        <taxon>Scolytinae</taxon>
        <taxon>Dendroctonus</taxon>
    </lineage>
</organism>
<keyword evidence="3" id="KW-0732">Signal</keyword>